<dbReference type="Gene3D" id="1.10.3720.10">
    <property type="entry name" value="MetI-like"/>
    <property type="match status" value="1"/>
</dbReference>
<evidence type="ECO:0000256" key="1">
    <source>
        <dbReference type="ARBA" id="ARBA00004651"/>
    </source>
</evidence>
<evidence type="ECO:0000313" key="9">
    <source>
        <dbReference type="EMBL" id="TVY07980.1"/>
    </source>
</evidence>
<dbReference type="SUPFAM" id="SSF161098">
    <property type="entry name" value="MetI-like"/>
    <property type="match status" value="1"/>
</dbReference>
<evidence type="ECO:0000259" key="8">
    <source>
        <dbReference type="PROSITE" id="PS50928"/>
    </source>
</evidence>
<accession>A0A559K771</accession>
<dbReference type="OrthoDB" id="9810086at2"/>
<dbReference type="InterPro" id="IPR050901">
    <property type="entry name" value="BP-dep_ABC_trans_perm"/>
</dbReference>
<organism evidence="9 10">
    <name type="scientific">Paenibacillus cremeus</name>
    <dbReference type="NCBI Taxonomy" id="2163881"/>
    <lineage>
        <taxon>Bacteria</taxon>
        <taxon>Bacillati</taxon>
        <taxon>Bacillota</taxon>
        <taxon>Bacilli</taxon>
        <taxon>Bacillales</taxon>
        <taxon>Paenibacillaceae</taxon>
        <taxon>Paenibacillus</taxon>
    </lineage>
</organism>
<dbReference type="GO" id="GO:0005886">
    <property type="term" value="C:plasma membrane"/>
    <property type="evidence" value="ECO:0007669"/>
    <property type="project" value="UniProtKB-SubCell"/>
</dbReference>
<comment type="similarity">
    <text evidence="7">Belongs to the binding-protein-dependent transport system permease family.</text>
</comment>
<proteinExistence type="inferred from homology"/>
<dbReference type="AlphaFoldDB" id="A0A559K771"/>
<feature type="transmembrane region" description="Helical" evidence="7">
    <location>
        <begin position="213"/>
        <end position="237"/>
    </location>
</feature>
<protein>
    <submittedName>
        <fullName evidence="9">Carbohydrate ABC transporter permease</fullName>
    </submittedName>
</protein>
<gene>
    <name evidence="9" type="ORF">FPZ49_21260</name>
</gene>
<feature type="transmembrane region" description="Helical" evidence="7">
    <location>
        <begin position="149"/>
        <end position="171"/>
    </location>
</feature>
<dbReference type="Proteomes" id="UP000317036">
    <property type="component" value="Unassembled WGS sequence"/>
</dbReference>
<evidence type="ECO:0000256" key="3">
    <source>
        <dbReference type="ARBA" id="ARBA00022475"/>
    </source>
</evidence>
<keyword evidence="3" id="KW-1003">Cell membrane</keyword>
<keyword evidence="2 7" id="KW-0813">Transport</keyword>
<evidence type="ECO:0000256" key="7">
    <source>
        <dbReference type="RuleBase" id="RU363032"/>
    </source>
</evidence>
<dbReference type="PANTHER" id="PTHR32243">
    <property type="entry name" value="MALTOSE TRANSPORT SYSTEM PERMEASE-RELATED"/>
    <property type="match status" value="1"/>
</dbReference>
<comment type="caution">
    <text evidence="9">The sequence shown here is derived from an EMBL/GenBank/DDBJ whole genome shotgun (WGS) entry which is preliminary data.</text>
</comment>
<feature type="transmembrane region" description="Helical" evidence="7">
    <location>
        <begin position="313"/>
        <end position="334"/>
    </location>
</feature>
<sequence length="347" mass="38482">MVNRLNMIQKTVMSLILSAMVISVVVPIVFFLSVSFSNDFEMNEFPKKLIPSTSVTVKVAPADQGMYEIFYNNGEGYRSIITTGNPIKLETFFNRQYAVTIPGDELLEKFSKTKENGPMEFTLKKDMLYNFKQFFTIATKAKSSLVNSILVSVYTIIISLTIGSLAGYAMARFNFKFKETINVTLLIVRMFPVVGISIPMAILLINIGLFDTLWGLAILYSIPNIALTAWITSSIFVGINKELEEASYIFGANSFQTFMKITLPLAFPALAASSMYAFLTAWNDTISALILTDQNQTLALVVYKAIGTSSSSLQYAAAGSLILIIPALVFTFIVRKYVNQMWGGVEV</sequence>
<evidence type="ECO:0000256" key="6">
    <source>
        <dbReference type="ARBA" id="ARBA00023136"/>
    </source>
</evidence>
<dbReference type="InterPro" id="IPR035906">
    <property type="entry name" value="MetI-like_sf"/>
</dbReference>
<keyword evidence="6 7" id="KW-0472">Membrane</keyword>
<dbReference type="Pfam" id="PF00528">
    <property type="entry name" value="BPD_transp_1"/>
    <property type="match status" value="1"/>
</dbReference>
<evidence type="ECO:0000256" key="5">
    <source>
        <dbReference type="ARBA" id="ARBA00022989"/>
    </source>
</evidence>
<keyword evidence="10" id="KW-1185">Reference proteome</keyword>
<comment type="subcellular location">
    <subcellularLocation>
        <location evidence="1 7">Cell membrane</location>
        <topology evidence="1 7">Multi-pass membrane protein</topology>
    </subcellularLocation>
</comment>
<reference evidence="9 10" key="1">
    <citation type="submission" date="2019-07" db="EMBL/GenBank/DDBJ databases">
        <authorList>
            <person name="Kim J."/>
        </authorList>
    </citation>
    <scope>NUCLEOTIDE SEQUENCE [LARGE SCALE GENOMIC DNA]</scope>
    <source>
        <strain evidence="9 10">JC52</strain>
    </source>
</reference>
<evidence type="ECO:0000256" key="4">
    <source>
        <dbReference type="ARBA" id="ARBA00022692"/>
    </source>
</evidence>
<dbReference type="InterPro" id="IPR000515">
    <property type="entry name" value="MetI-like"/>
</dbReference>
<keyword evidence="4 7" id="KW-0812">Transmembrane</keyword>
<dbReference type="GO" id="GO:0055085">
    <property type="term" value="P:transmembrane transport"/>
    <property type="evidence" value="ECO:0007669"/>
    <property type="project" value="InterPro"/>
</dbReference>
<evidence type="ECO:0000313" key="10">
    <source>
        <dbReference type="Proteomes" id="UP000317036"/>
    </source>
</evidence>
<dbReference type="PROSITE" id="PS50928">
    <property type="entry name" value="ABC_TM1"/>
    <property type="match status" value="1"/>
</dbReference>
<dbReference type="EMBL" id="VNJI01000029">
    <property type="protein sequence ID" value="TVY07980.1"/>
    <property type="molecule type" value="Genomic_DNA"/>
</dbReference>
<feature type="transmembrane region" description="Helical" evidence="7">
    <location>
        <begin position="258"/>
        <end position="279"/>
    </location>
</feature>
<feature type="domain" description="ABC transmembrane type-1" evidence="8">
    <location>
        <begin position="145"/>
        <end position="334"/>
    </location>
</feature>
<feature type="transmembrane region" description="Helical" evidence="7">
    <location>
        <begin position="183"/>
        <end position="207"/>
    </location>
</feature>
<evidence type="ECO:0000256" key="2">
    <source>
        <dbReference type="ARBA" id="ARBA00022448"/>
    </source>
</evidence>
<dbReference type="PANTHER" id="PTHR32243:SF18">
    <property type="entry name" value="INNER MEMBRANE ABC TRANSPORTER PERMEASE PROTEIN YCJP"/>
    <property type="match status" value="1"/>
</dbReference>
<keyword evidence="5 7" id="KW-1133">Transmembrane helix</keyword>
<dbReference type="CDD" id="cd06261">
    <property type="entry name" value="TM_PBP2"/>
    <property type="match status" value="1"/>
</dbReference>
<name>A0A559K771_9BACL</name>
<feature type="transmembrane region" description="Helical" evidence="7">
    <location>
        <begin position="12"/>
        <end position="36"/>
    </location>
</feature>